<reference evidence="4" key="1">
    <citation type="journal article" date="2019" name="Plant Biotechnol. J.">
        <title>Genome sequencing of the Australian wild diploid species Gossypium australe highlights disease resistance and delayed gland morphogenesis.</title>
        <authorList>
            <person name="Cai Y."/>
            <person name="Cai X."/>
            <person name="Wang Q."/>
            <person name="Wang P."/>
            <person name="Zhang Y."/>
            <person name="Cai C."/>
            <person name="Xu Y."/>
            <person name="Wang K."/>
            <person name="Zhou Z."/>
            <person name="Wang C."/>
            <person name="Geng S."/>
            <person name="Li B."/>
            <person name="Dong Q."/>
            <person name="Hou Y."/>
            <person name="Wang H."/>
            <person name="Ai P."/>
            <person name="Liu Z."/>
            <person name="Yi F."/>
            <person name="Sun M."/>
            <person name="An G."/>
            <person name="Cheng J."/>
            <person name="Zhang Y."/>
            <person name="Shi Q."/>
            <person name="Xie Y."/>
            <person name="Shi X."/>
            <person name="Chang Y."/>
            <person name="Huang F."/>
            <person name="Chen Y."/>
            <person name="Hong S."/>
            <person name="Mi L."/>
            <person name="Sun Q."/>
            <person name="Zhang L."/>
            <person name="Zhou B."/>
            <person name="Peng R."/>
            <person name="Zhang X."/>
            <person name="Liu F."/>
        </authorList>
    </citation>
    <scope>NUCLEOTIDE SEQUENCE [LARGE SCALE GENOMIC DNA]</scope>
    <source>
        <strain evidence="4">cv. PA1801</strain>
    </source>
</reference>
<dbReference type="Proteomes" id="UP000325315">
    <property type="component" value="Unassembled WGS sequence"/>
</dbReference>
<dbReference type="InterPro" id="IPR007608">
    <property type="entry name" value="Senescence_reg_S40"/>
</dbReference>
<dbReference type="PANTHER" id="PTHR33083">
    <property type="entry name" value="EXPRESSED PROTEIN"/>
    <property type="match status" value="1"/>
</dbReference>
<comment type="caution">
    <text evidence="3">The sequence shown here is derived from an EMBL/GenBank/DDBJ whole genome shotgun (WGS) entry which is preliminary data.</text>
</comment>
<name>A0A5B6U3A7_9ROSI</name>
<dbReference type="EMBL" id="SMMG02000015">
    <property type="protein sequence ID" value="KAA3452591.1"/>
    <property type="molecule type" value="Genomic_DNA"/>
</dbReference>
<evidence type="ECO:0000313" key="4">
    <source>
        <dbReference type="Proteomes" id="UP000325315"/>
    </source>
</evidence>
<gene>
    <name evidence="3" type="ORF">EPI10_034497</name>
</gene>
<dbReference type="PANTHER" id="PTHR33083:SF103">
    <property type="entry name" value="SENESCENCE REGULATOR"/>
    <property type="match status" value="1"/>
</dbReference>
<feature type="region of interest" description="Disordered" evidence="2">
    <location>
        <begin position="106"/>
        <end position="129"/>
    </location>
</feature>
<evidence type="ECO:0000313" key="3">
    <source>
        <dbReference type="EMBL" id="KAA3452591.1"/>
    </source>
</evidence>
<protein>
    <submittedName>
        <fullName evidence="3">Senescence regulator</fullName>
    </submittedName>
</protein>
<organism evidence="3 4">
    <name type="scientific">Gossypium australe</name>
    <dbReference type="NCBI Taxonomy" id="47621"/>
    <lineage>
        <taxon>Eukaryota</taxon>
        <taxon>Viridiplantae</taxon>
        <taxon>Streptophyta</taxon>
        <taxon>Embryophyta</taxon>
        <taxon>Tracheophyta</taxon>
        <taxon>Spermatophyta</taxon>
        <taxon>Magnoliopsida</taxon>
        <taxon>eudicotyledons</taxon>
        <taxon>Gunneridae</taxon>
        <taxon>Pentapetalae</taxon>
        <taxon>rosids</taxon>
        <taxon>malvids</taxon>
        <taxon>Malvales</taxon>
        <taxon>Malvaceae</taxon>
        <taxon>Malvoideae</taxon>
        <taxon>Gossypium</taxon>
    </lineage>
</organism>
<keyword evidence="4" id="KW-1185">Reference proteome</keyword>
<sequence length="251" mass="28882">MRCCCELRIRLRKSVKLVSQILHFHLSQSQARFFIQCLNNEYPPSSTFFSVGANCQCRIHLCRNHWELVKQKVMADWYGTMRKTTDGYSIRSTRDEDFDEEEMWCYEEEKEDSGPAPRKPSDYSSTTWRLPSAPRMVPRVSQYSSSAKHETKMAQQSSAPLNIPDWSKIYGRHGSLDSSRNGTWVYKGDDGCGEDHDDDHDMVPPHEWLAKKLARSQISSFSVCEGIGRTLKGRDLSKVRNAVLTKTGFLE</sequence>
<proteinExistence type="inferred from homology"/>
<dbReference type="AlphaFoldDB" id="A0A5B6U3A7"/>
<dbReference type="GO" id="GO:0010150">
    <property type="term" value="P:leaf senescence"/>
    <property type="evidence" value="ECO:0007669"/>
    <property type="project" value="UniProtKB-ARBA"/>
</dbReference>
<dbReference type="OrthoDB" id="1917735at2759"/>
<accession>A0A5B6U3A7</accession>
<comment type="similarity">
    <text evidence="1">Belongs to the senescence regulator S40 family.</text>
</comment>
<dbReference type="Pfam" id="PF04520">
    <property type="entry name" value="Senescence_reg"/>
    <property type="match status" value="1"/>
</dbReference>
<evidence type="ECO:0000256" key="2">
    <source>
        <dbReference type="SAM" id="MobiDB-lite"/>
    </source>
</evidence>
<evidence type="ECO:0000256" key="1">
    <source>
        <dbReference type="ARBA" id="ARBA00034773"/>
    </source>
</evidence>